<dbReference type="CDD" id="cd17580">
    <property type="entry name" value="REC_2_DhkD-like"/>
    <property type="match status" value="1"/>
</dbReference>
<name>A0A9X2JIZ5_9BACT</name>
<keyword evidence="5" id="KW-0808">Transferase</keyword>
<evidence type="ECO:0000256" key="14">
    <source>
        <dbReference type="SAM" id="Coils"/>
    </source>
</evidence>
<dbReference type="PRINTS" id="PR00344">
    <property type="entry name" value="BCTRLSENSOR"/>
</dbReference>
<keyword evidence="14" id="KW-0175">Coiled coil</keyword>
<dbReference type="InterPro" id="IPR004358">
    <property type="entry name" value="Sig_transdc_His_kin-like_C"/>
</dbReference>
<keyword evidence="12 16" id="KW-0472">Membrane</keyword>
<dbReference type="Pfam" id="PF02518">
    <property type="entry name" value="HATPase_c"/>
    <property type="match status" value="1"/>
</dbReference>
<evidence type="ECO:0000256" key="10">
    <source>
        <dbReference type="ARBA" id="ARBA00022989"/>
    </source>
</evidence>
<feature type="compositionally biased region" description="Low complexity" evidence="15">
    <location>
        <begin position="368"/>
        <end position="378"/>
    </location>
</feature>
<evidence type="ECO:0000259" key="17">
    <source>
        <dbReference type="PROSITE" id="PS50109"/>
    </source>
</evidence>
<dbReference type="PANTHER" id="PTHR43547">
    <property type="entry name" value="TWO-COMPONENT HISTIDINE KINASE"/>
    <property type="match status" value="1"/>
</dbReference>
<evidence type="ECO:0000256" key="1">
    <source>
        <dbReference type="ARBA" id="ARBA00000085"/>
    </source>
</evidence>
<evidence type="ECO:0000256" key="15">
    <source>
        <dbReference type="SAM" id="MobiDB-lite"/>
    </source>
</evidence>
<dbReference type="EC" id="2.7.13.3" evidence="3"/>
<evidence type="ECO:0000313" key="19">
    <source>
        <dbReference type="EMBL" id="MCO6047620.1"/>
    </source>
</evidence>
<dbReference type="InterPro" id="IPR011006">
    <property type="entry name" value="CheY-like_superfamily"/>
</dbReference>
<feature type="modified residue" description="4-aspartylphosphate" evidence="13">
    <location>
        <position position="445"/>
    </location>
</feature>
<evidence type="ECO:0000256" key="8">
    <source>
        <dbReference type="ARBA" id="ARBA00022777"/>
    </source>
</evidence>
<dbReference type="InterPro" id="IPR038318">
    <property type="entry name" value="KdpD_sf"/>
</dbReference>
<dbReference type="SUPFAM" id="SSF52172">
    <property type="entry name" value="CheY-like"/>
    <property type="match status" value="1"/>
</dbReference>
<evidence type="ECO:0000313" key="20">
    <source>
        <dbReference type="Proteomes" id="UP001155241"/>
    </source>
</evidence>
<reference evidence="19" key="1">
    <citation type="submission" date="2022-06" db="EMBL/GenBank/DDBJ databases">
        <title>Aeoliella straminimaris, a novel planctomycete from sediments.</title>
        <authorList>
            <person name="Vitorino I.R."/>
            <person name="Lage O.M."/>
        </authorList>
    </citation>
    <scope>NUCLEOTIDE SEQUENCE</scope>
    <source>
        <strain evidence="19">ICT_H6.2</strain>
    </source>
</reference>
<dbReference type="CDD" id="cd16922">
    <property type="entry name" value="HATPase_EvgS-ArcB-TorS-like"/>
    <property type="match status" value="1"/>
</dbReference>
<dbReference type="InterPro" id="IPR036097">
    <property type="entry name" value="HisK_dim/P_sf"/>
</dbReference>
<sequence length="529" mass="58379">MKSVTLNERVLSPLSSYGVAVLTTGLAVWARYGLNPQLQEECPFSLFYLSVLVTAWIAGTGPAFLAVVLGTCSAAYFFIGHQSSITIDSVSDIVQLSIYVLVNSTAALLFDRLRRQRRLAEQRSRDNERLSNSLREADERKDEFLALLAHELRNPLAPIRSGLEMLRRESQNAELIDRVRGIIERQTNHLVRLTNDLLDVSRFSRGKLELQMERFDLRLAVSDAIEMTAGQIAERSHRFEQLSPDSPVWIEGDRVRLAQMTANLLGNAAKYTPSEGCIVLEIEPQADRISIAVRDNGIGFPPNEAGNILMPFRQIDTSRTRAYGGLGLGLSIVRRIAELHGGQLEAFSRGPGRGSCFTVWLPMAPADATTASEAAPESKPIADESRHDGTTRSQLSVLLAEDGTDAADLLRELLEAEGYAVQLARDGVSAVQLAVSQLPDVCVLDIGLPGMDGFEVARRIRRMDHDRRIRLIAVTGWGSDADREMSREAGFDCHLVKPIIYSELLAEIEAPSPQLEEKRLQFASSDFAG</sequence>
<dbReference type="GO" id="GO:0005524">
    <property type="term" value="F:ATP binding"/>
    <property type="evidence" value="ECO:0007669"/>
    <property type="project" value="UniProtKB-KW"/>
</dbReference>
<feature type="coiled-coil region" evidence="14">
    <location>
        <begin position="120"/>
        <end position="147"/>
    </location>
</feature>
<feature type="region of interest" description="Disordered" evidence="15">
    <location>
        <begin position="368"/>
        <end position="392"/>
    </location>
</feature>
<comment type="subcellular location">
    <subcellularLocation>
        <location evidence="2">Membrane</location>
        <topology evidence="2">Multi-pass membrane protein</topology>
    </subcellularLocation>
</comment>
<dbReference type="Proteomes" id="UP001155241">
    <property type="component" value="Unassembled WGS sequence"/>
</dbReference>
<evidence type="ECO:0000256" key="7">
    <source>
        <dbReference type="ARBA" id="ARBA00022741"/>
    </source>
</evidence>
<comment type="catalytic activity">
    <reaction evidence="1">
        <text>ATP + protein L-histidine = ADP + protein N-phospho-L-histidine.</text>
        <dbReference type="EC" id="2.7.13.3"/>
    </reaction>
</comment>
<evidence type="ECO:0000256" key="6">
    <source>
        <dbReference type="ARBA" id="ARBA00022692"/>
    </source>
</evidence>
<dbReference type="SMART" id="SM00387">
    <property type="entry name" value="HATPase_c"/>
    <property type="match status" value="1"/>
</dbReference>
<gene>
    <name evidence="19" type="ORF">NG895_27255</name>
</gene>
<organism evidence="19 20">
    <name type="scientific">Aeoliella straminimaris</name>
    <dbReference type="NCBI Taxonomy" id="2954799"/>
    <lineage>
        <taxon>Bacteria</taxon>
        <taxon>Pseudomonadati</taxon>
        <taxon>Planctomycetota</taxon>
        <taxon>Planctomycetia</taxon>
        <taxon>Pirellulales</taxon>
        <taxon>Lacipirellulaceae</taxon>
        <taxon>Aeoliella</taxon>
    </lineage>
</organism>
<protein>
    <recommendedName>
        <fullName evidence="3">histidine kinase</fullName>
        <ecNumber evidence="3">2.7.13.3</ecNumber>
    </recommendedName>
</protein>
<evidence type="ECO:0000256" key="13">
    <source>
        <dbReference type="PROSITE-ProRule" id="PRU00169"/>
    </source>
</evidence>
<keyword evidence="9 19" id="KW-0067">ATP-binding</keyword>
<dbReference type="SMART" id="SM00448">
    <property type="entry name" value="REC"/>
    <property type="match status" value="1"/>
</dbReference>
<keyword evidence="4 13" id="KW-0597">Phosphoprotein</keyword>
<dbReference type="PROSITE" id="PS50109">
    <property type="entry name" value="HIS_KIN"/>
    <property type="match status" value="1"/>
</dbReference>
<evidence type="ECO:0000256" key="5">
    <source>
        <dbReference type="ARBA" id="ARBA00022679"/>
    </source>
</evidence>
<dbReference type="Gene3D" id="1.10.287.130">
    <property type="match status" value="1"/>
</dbReference>
<dbReference type="InterPro" id="IPR003594">
    <property type="entry name" value="HATPase_dom"/>
</dbReference>
<dbReference type="SUPFAM" id="SSF47384">
    <property type="entry name" value="Homodimeric domain of signal transducing histidine kinase"/>
    <property type="match status" value="1"/>
</dbReference>
<feature type="domain" description="Histidine kinase" evidence="17">
    <location>
        <begin position="147"/>
        <end position="365"/>
    </location>
</feature>
<dbReference type="GO" id="GO:0000155">
    <property type="term" value="F:phosphorelay sensor kinase activity"/>
    <property type="evidence" value="ECO:0007669"/>
    <property type="project" value="InterPro"/>
</dbReference>
<evidence type="ECO:0000256" key="9">
    <source>
        <dbReference type="ARBA" id="ARBA00022840"/>
    </source>
</evidence>
<evidence type="ECO:0000256" key="12">
    <source>
        <dbReference type="ARBA" id="ARBA00023136"/>
    </source>
</evidence>
<evidence type="ECO:0000256" key="4">
    <source>
        <dbReference type="ARBA" id="ARBA00022553"/>
    </source>
</evidence>
<evidence type="ECO:0000256" key="11">
    <source>
        <dbReference type="ARBA" id="ARBA00023012"/>
    </source>
</evidence>
<dbReference type="Gene3D" id="3.30.565.10">
    <property type="entry name" value="Histidine kinase-like ATPase, C-terminal domain"/>
    <property type="match status" value="1"/>
</dbReference>
<evidence type="ECO:0000256" key="2">
    <source>
        <dbReference type="ARBA" id="ARBA00004141"/>
    </source>
</evidence>
<dbReference type="FunFam" id="3.30.565.10:FF:000006">
    <property type="entry name" value="Sensor histidine kinase WalK"/>
    <property type="match status" value="1"/>
</dbReference>
<dbReference type="GO" id="GO:0016020">
    <property type="term" value="C:membrane"/>
    <property type="evidence" value="ECO:0007669"/>
    <property type="project" value="UniProtKB-SubCell"/>
</dbReference>
<feature type="transmembrane region" description="Helical" evidence="16">
    <location>
        <begin position="46"/>
        <end position="79"/>
    </location>
</feature>
<dbReference type="EMBL" id="JAMXLR010000092">
    <property type="protein sequence ID" value="MCO6047620.1"/>
    <property type="molecule type" value="Genomic_DNA"/>
</dbReference>
<keyword evidence="20" id="KW-1185">Reference proteome</keyword>
<dbReference type="PANTHER" id="PTHR43547:SF2">
    <property type="entry name" value="HYBRID SIGNAL TRANSDUCTION HISTIDINE KINASE C"/>
    <property type="match status" value="1"/>
</dbReference>
<keyword evidence="11" id="KW-0902">Two-component regulatory system</keyword>
<dbReference type="CDD" id="cd00082">
    <property type="entry name" value="HisKA"/>
    <property type="match status" value="1"/>
</dbReference>
<evidence type="ECO:0000259" key="18">
    <source>
        <dbReference type="PROSITE" id="PS50110"/>
    </source>
</evidence>
<dbReference type="RefSeq" id="WP_252855730.1">
    <property type="nucleotide sequence ID" value="NZ_JAMXLR010000092.1"/>
</dbReference>
<dbReference type="Pfam" id="PF13493">
    <property type="entry name" value="DUF4118"/>
    <property type="match status" value="1"/>
</dbReference>
<dbReference type="SUPFAM" id="SSF55874">
    <property type="entry name" value="ATPase domain of HSP90 chaperone/DNA topoisomerase II/histidine kinase"/>
    <property type="match status" value="1"/>
</dbReference>
<comment type="caution">
    <text evidence="19">The sequence shown here is derived from an EMBL/GenBank/DDBJ whole genome shotgun (WGS) entry which is preliminary data.</text>
</comment>
<accession>A0A9X2JIZ5</accession>
<feature type="transmembrane region" description="Helical" evidence="16">
    <location>
        <begin position="14"/>
        <end position="34"/>
    </location>
</feature>
<feature type="compositionally biased region" description="Basic and acidic residues" evidence="15">
    <location>
        <begin position="380"/>
        <end position="390"/>
    </location>
</feature>
<feature type="domain" description="Response regulatory" evidence="18">
    <location>
        <begin position="396"/>
        <end position="512"/>
    </location>
</feature>
<keyword evidence="8" id="KW-0418">Kinase</keyword>
<dbReference type="FunFam" id="1.10.287.130:FF:000001">
    <property type="entry name" value="Two-component sensor histidine kinase"/>
    <property type="match status" value="1"/>
</dbReference>
<dbReference type="AlphaFoldDB" id="A0A9X2JIZ5"/>
<dbReference type="Pfam" id="PF00512">
    <property type="entry name" value="HisKA"/>
    <property type="match status" value="1"/>
</dbReference>
<dbReference type="InterPro" id="IPR003661">
    <property type="entry name" value="HisK_dim/P_dom"/>
</dbReference>
<keyword evidence="10 16" id="KW-1133">Transmembrane helix</keyword>
<evidence type="ECO:0000256" key="16">
    <source>
        <dbReference type="SAM" id="Phobius"/>
    </source>
</evidence>
<dbReference type="InterPro" id="IPR025201">
    <property type="entry name" value="KdpD_TM"/>
</dbReference>
<keyword evidence="7" id="KW-0547">Nucleotide-binding</keyword>
<dbReference type="InterPro" id="IPR001789">
    <property type="entry name" value="Sig_transdc_resp-reg_receiver"/>
</dbReference>
<dbReference type="InterPro" id="IPR036890">
    <property type="entry name" value="HATPase_C_sf"/>
</dbReference>
<dbReference type="PROSITE" id="PS50110">
    <property type="entry name" value="RESPONSE_REGULATORY"/>
    <property type="match status" value="1"/>
</dbReference>
<dbReference type="Gene3D" id="1.20.120.620">
    <property type="entry name" value="Backbone structure of the membrane domain of e. Coli histidine kinase receptor kdpd"/>
    <property type="match status" value="1"/>
</dbReference>
<evidence type="ECO:0000256" key="3">
    <source>
        <dbReference type="ARBA" id="ARBA00012438"/>
    </source>
</evidence>
<dbReference type="InterPro" id="IPR005467">
    <property type="entry name" value="His_kinase_dom"/>
</dbReference>
<dbReference type="Pfam" id="PF00072">
    <property type="entry name" value="Response_reg"/>
    <property type="match status" value="1"/>
</dbReference>
<proteinExistence type="predicted"/>
<dbReference type="SMART" id="SM00388">
    <property type="entry name" value="HisKA"/>
    <property type="match status" value="1"/>
</dbReference>
<keyword evidence="6 16" id="KW-0812">Transmembrane</keyword>
<dbReference type="Gene3D" id="3.40.50.2300">
    <property type="match status" value="1"/>
</dbReference>